<sequence length="413" mass="45370">MDILADIGGKPGHDCMGFCRYCYFKGVGEIEPFGCKNCFPFQKGCEYCTNAVREEYYGFKPFQVVLNEVNQAIRFSNQEIDKITISGGGDISCYPDLQRLVDALSSYGAPIDLGYTSGKGFDKDDDADYFIERGVNEVSFTVFSTDPALRKKYMGDKTPEASLSVLRRFAECCKVYAAIVLIPGVNDGDELQKTLSDLEDMGVTGVLLMRFANSREEGMILGNAPIMDVATHTVDEFLAIVRKVAEEYSFRVTGTPLEDPLIGSPFAIRNDPGALAELPQITKEATVLTSRVAAPRLAKVLQHENDYVNVVGVGKDIGCLITIEDIMALDLAEVKETVLIPGRAFVHDTEIKTVLSGDGIDRLVRRGPDRLTVDGEMSISMTREEVIRFEVSAFTDLIDHINAVGLPPNQPKA</sequence>
<dbReference type="NCBIfam" id="TIGR03278">
    <property type="entry name" value="methan_mark_10"/>
    <property type="match status" value="1"/>
</dbReference>
<dbReference type="PROSITE" id="PS51918">
    <property type="entry name" value="RADICAL_SAM"/>
    <property type="match status" value="1"/>
</dbReference>
<proteinExistence type="predicted"/>
<dbReference type="EC" id="2.1.1.-" evidence="6"/>
<dbReference type="GO" id="GO:0051536">
    <property type="term" value="F:iron-sulfur cluster binding"/>
    <property type="evidence" value="ECO:0007669"/>
    <property type="project" value="UniProtKB-KW"/>
</dbReference>
<evidence type="ECO:0000256" key="1">
    <source>
        <dbReference type="ARBA" id="ARBA00022691"/>
    </source>
</evidence>
<protein>
    <submittedName>
        <fullName evidence="6">[Methyl-coenzyme M reductase subunit alpha]-arginine C-methyltransferase</fullName>
        <ecNumber evidence="6">2.1.1.-</ecNumber>
    </submittedName>
</protein>
<dbReference type="InterPro" id="IPR058240">
    <property type="entry name" value="rSAM_sf"/>
</dbReference>
<dbReference type="EMBL" id="MT631264">
    <property type="protein sequence ID" value="QNO47508.1"/>
    <property type="molecule type" value="Genomic_DNA"/>
</dbReference>
<dbReference type="SUPFAM" id="SSF102114">
    <property type="entry name" value="Radical SAM enzymes"/>
    <property type="match status" value="1"/>
</dbReference>
<dbReference type="GO" id="GO:0046872">
    <property type="term" value="F:metal ion binding"/>
    <property type="evidence" value="ECO:0007669"/>
    <property type="project" value="UniProtKB-KW"/>
</dbReference>
<dbReference type="Gene3D" id="3.20.20.70">
    <property type="entry name" value="Aldolase class I"/>
    <property type="match status" value="1"/>
</dbReference>
<dbReference type="Pfam" id="PF04055">
    <property type="entry name" value="Radical_SAM"/>
    <property type="match status" value="1"/>
</dbReference>
<dbReference type="InterPro" id="IPR017672">
    <property type="entry name" value="MA_4551-like"/>
</dbReference>
<dbReference type="InterPro" id="IPR007197">
    <property type="entry name" value="rSAM"/>
</dbReference>
<dbReference type="GO" id="GO:0032259">
    <property type="term" value="P:methylation"/>
    <property type="evidence" value="ECO:0007669"/>
    <property type="project" value="UniProtKB-KW"/>
</dbReference>
<reference evidence="6" key="1">
    <citation type="submission" date="2020-06" db="EMBL/GenBank/DDBJ databases">
        <title>Unique genomic features of the anaerobic methanotrophic archaea.</title>
        <authorList>
            <person name="Chadwick G.L."/>
            <person name="Skennerton C.T."/>
            <person name="Laso-Perez R."/>
            <person name="Leu A.O."/>
            <person name="Speth D.R."/>
            <person name="Yu H."/>
            <person name="Morgan-Lang C."/>
            <person name="Hatzenpichler R."/>
            <person name="Goudeau D."/>
            <person name="Malmstrom R."/>
            <person name="Brazelton W.J."/>
            <person name="Woyke T."/>
            <person name="Hallam S.J."/>
            <person name="Tyson G.W."/>
            <person name="Wegener G."/>
            <person name="Boetius A."/>
            <person name="Orphan V."/>
        </authorList>
    </citation>
    <scope>NUCLEOTIDE SEQUENCE</scope>
</reference>
<dbReference type="InterPro" id="IPR013785">
    <property type="entry name" value="Aldolase_TIM"/>
</dbReference>
<evidence type="ECO:0000256" key="2">
    <source>
        <dbReference type="ARBA" id="ARBA00022723"/>
    </source>
</evidence>
<organism evidence="6">
    <name type="scientific">Candidatus Methanogaster sp. ANME-2c ERB4</name>
    <dbReference type="NCBI Taxonomy" id="2759911"/>
    <lineage>
        <taxon>Archaea</taxon>
        <taxon>Methanobacteriati</taxon>
        <taxon>Methanobacteriota</taxon>
        <taxon>Stenosarchaea group</taxon>
        <taxon>Methanomicrobia</taxon>
        <taxon>Methanosarcinales</taxon>
        <taxon>ANME-2 cluster</taxon>
        <taxon>Candidatus Methanogasteraceae</taxon>
        <taxon>Candidatus Methanogaster</taxon>
    </lineage>
</organism>
<gene>
    <name evidence="6" type="ORF">MJFALNKJ_00041</name>
</gene>
<dbReference type="AlphaFoldDB" id="A0A7G9YHM4"/>
<keyword evidence="6" id="KW-0489">Methyltransferase</keyword>
<dbReference type="GO" id="GO:0008168">
    <property type="term" value="F:methyltransferase activity"/>
    <property type="evidence" value="ECO:0007669"/>
    <property type="project" value="UniProtKB-KW"/>
</dbReference>
<accession>A0A7G9YHM4</accession>
<keyword evidence="6" id="KW-0808">Transferase</keyword>
<keyword evidence="4" id="KW-0411">Iron-sulfur</keyword>
<evidence type="ECO:0000256" key="3">
    <source>
        <dbReference type="ARBA" id="ARBA00023004"/>
    </source>
</evidence>
<evidence type="ECO:0000313" key="6">
    <source>
        <dbReference type="EMBL" id="QNO47508.1"/>
    </source>
</evidence>
<keyword evidence="1" id="KW-0949">S-adenosyl-L-methionine</keyword>
<keyword evidence="2" id="KW-0479">Metal-binding</keyword>
<keyword evidence="3" id="KW-0408">Iron</keyword>
<evidence type="ECO:0000256" key="4">
    <source>
        <dbReference type="ARBA" id="ARBA00023014"/>
    </source>
</evidence>
<evidence type="ECO:0000259" key="5">
    <source>
        <dbReference type="PROSITE" id="PS51918"/>
    </source>
</evidence>
<name>A0A7G9YHM4_9EURY</name>
<feature type="domain" description="Radical SAM core" evidence="5">
    <location>
        <begin position="1"/>
        <end position="251"/>
    </location>
</feature>